<dbReference type="OrthoDB" id="9774290at2"/>
<keyword evidence="3 4" id="KW-0418">Kinase</keyword>
<proteinExistence type="inferred from homology"/>
<dbReference type="RefSeq" id="WP_141782264.1">
    <property type="nucleotide sequence ID" value="NZ_VFOV01000001.1"/>
</dbReference>
<dbReference type="AlphaFoldDB" id="A0A543AD83"/>
<dbReference type="InterPro" id="IPR018197">
    <property type="entry name" value="Glycerate_kinase_RE-like"/>
</dbReference>
<dbReference type="Gene3D" id="3.40.50.10350">
    <property type="entry name" value="Glycerate kinase, domain 1"/>
    <property type="match status" value="1"/>
</dbReference>
<organism evidence="6 7">
    <name type="scientific">Nocardioides albertanoniae</name>
    <dbReference type="NCBI Taxonomy" id="1175486"/>
    <lineage>
        <taxon>Bacteria</taxon>
        <taxon>Bacillati</taxon>
        <taxon>Actinomycetota</taxon>
        <taxon>Actinomycetes</taxon>
        <taxon>Propionibacteriales</taxon>
        <taxon>Nocardioidaceae</taxon>
        <taxon>Nocardioides</taxon>
    </lineage>
</organism>
<gene>
    <name evidence="6" type="ORF">FB381_4491</name>
</gene>
<keyword evidence="2 4" id="KW-0808">Transferase</keyword>
<feature type="region of interest" description="Disordered" evidence="5">
    <location>
        <begin position="377"/>
        <end position="408"/>
    </location>
</feature>
<dbReference type="Gene3D" id="3.90.1510.10">
    <property type="entry name" value="Glycerate kinase, domain 2"/>
    <property type="match status" value="1"/>
</dbReference>
<sequence length="408" mass="40497">MVRVLIASDKFKGSLTAAEVAAAVGTGMRRGRTDVVVDAIPVADGGDGTLAAAESAGYVVVPVTVTGPTGDLVLSAYARHGDVAVVELADAAGLARLPGPPDPMGASSIGAGQVMAAAIDAGCRRIVLGIGGSASTDGGAGLVRGLGARLSTAVDGPVADGGAGLAEVASLDLGDLRRRIDGVEITVACDVDNPLTGPHGAAAVYGPQKGADADQVRRLDAALGHWADVVAASTGRDLRDSPGAGAAGGVGFAALALLGAELRSGIDLVLELVGFDAALDGAALVVTGEGALDEQTLRGKAPAGVSAVATRAGVPVVAVCGVNHLDDDRLRAAGIEAAYALADIEPDLRRCLSDGAALLERVGERIVADQLSDVHRGSSVNTHLPRGAPRGNRDLTETPRSASEEPVT</sequence>
<dbReference type="GO" id="GO:0031388">
    <property type="term" value="P:organic acid phosphorylation"/>
    <property type="evidence" value="ECO:0007669"/>
    <property type="project" value="UniProtKB-UniRule"/>
</dbReference>
<dbReference type="EMBL" id="VFOV01000001">
    <property type="protein sequence ID" value="TQL70553.1"/>
    <property type="molecule type" value="Genomic_DNA"/>
</dbReference>
<evidence type="ECO:0000256" key="5">
    <source>
        <dbReference type="SAM" id="MobiDB-lite"/>
    </source>
</evidence>
<comment type="caution">
    <text evidence="6">The sequence shown here is derived from an EMBL/GenBank/DDBJ whole genome shotgun (WGS) entry which is preliminary data.</text>
</comment>
<accession>A0A543AD83</accession>
<evidence type="ECO:0000256" key="4">
    <source>
        <dbReference type="PIRNR" id="PIRNR006078"/>
    </source>
</evidence>
<keyword evidence="7" id="KW-1185">Reference proteome</keyword>
<dbReference type="GO" id="GO:0008887">
    <property type="term" value="F:glycerate kinase activity"/>
    <property type="evidence" value="ECO:0007669"/>
    <property type="project" value="UniProtKB-UniRule"/>
</dbReference>
<name>A0A543AD83_9ACTN</name>
<dbReference type="PIRSF" id="PIRSF006078">
    <property type="entry name" value="GlxK"/>
    <property type="match status" value="1"/>
</dbReference>
<dbReference type="PANTHER" id="PTHR21599:SF0">
    <property type="entry name" value="GLYCERATE KINASE"/>
    <property type="match status" value="1"/>
</dbReference>
<comment type="similarity">
    <text evidence="1 4">Belongs to the glycerate kinase type-1 family.</text>
</comment>
<evidence type="ECO:0000256" key="3">
    <source>
        <dbReference type="ARBA" id="ARBA00022777"/>
    </source>
</evidence>
<dbReference type="InterPro" id="IPR018193">
    <property type="entry name" value="Glyc_kinase_flavodox-like_fold"/>
</dbReference>
<evidence type="ECO:0000313" key="7">
    <source>
        <dbReference type="Proteomes" id="UP000320209"/>
    </source>
</evidence>
<dbReference type="Proteomes" id="UP000320209">
    <property type="component" value="Unassembled WGS sequence"/>
</dbReference>
<dbReference type="SUPFAM" id="SSF110738">
    <property type="entry name" value="Glycerate kinase I"/>
    <property type="match status" value="1"/>
</dbReference>
<dbReference type="NCBIfam" id="TIGR00045">
    <property type="entry name" value="glycerate kinase"/>
    <property type="match status" value="1"/>
</dbReference>
<dbReference type="InterPro" id="IPR036129">
    <property type="entry name" value="Glycerate_kinase_sf"/>
</dbReference>
<dbReference type="Pfam" id="PF02595">
    <property type="entry name" value="Gly_kinase"/>
    <property type="match status" value="1"/>
</dbReference>
<dbReference type="PANTHER" id="PTHR21599">
    <property type="entry name" value="GLYCERATE KINASE"/>
    <property type="match status" value="1"/>
</dbReference>
<evidence type="ECO:0000256" key="1">
    <source>
        <dbReference type="ARBA" id="ARBA00006284"/>
    </source>
</evidence>
<evidence type="ECO:0000256" key="2">
    <source>
        <dbReference type="ARBA" id="ARBA00022679"/>
    </source>
</evidence>
<protein>
    <submittedName>
        <fullName evidence="6">Glycerate kinase</fullName>
    </submittedName>
</protein>
<evidence type="ECO:0000313" key="6">
    <source>
        <dbReference type="EMBL" id="TQL70553.1"/>
    </source>
</evidence>
<reference evidence="6 7" key="1">
    <citation type="submission" date="2019-06" db="EMBL/GenBank/DDBJ databases">
        <title>Sequencing the genomes of 1000 actinobacteria strains.</title>
        <authorList>
            <person name="Klenk H.-P."/>
        </authorList>
    </citation>
    <scope>NUCLEOTIDE SEQUENCE [LARGE SCALE GENOMIC DNA]</scope>
    <source>
        <strain evidence="6 7">DSM 25218</strain>
    </source>
</reference>
<dbReference type="InterPro" id="IPR004381">
    <property type="entry name" value="Glycerate_kinase"/>
</dbReference>